<sequence>MKTGSRPTNNWRRLLMASMPLIAGVLSGATLPPSAAEPVQPQLRADIIINAPIIVHPRDRLPQQRVRVQFVALGDDWGAVYLDNRLLYRPGNFDRRQEFWLEPGSYRLEITGITRFEVWDSGYLDVGRDDAHVLVVTFSKQAGVVRVAGDAAAWIPDQ</sequence>
<keyword evidence="3" id="KW-1185">Reference proteome</keyword>
<accession>A0A1Z3HU08</accession>
<feature type="chain" id="PRO_5012667259" description="DUF2846 domain-containing protein" evidence="1">
    <location>
        <begin position="36"/>
        <end position="158"/>
    </location>
</feature>
<dbReference type="OrthoDB" id="532812at2"/>
<gene>
    <name evidence="2" type="ORF">XM38_047280</name>
</gene>
<evidence type="ECO:0000313" key="3">
    <source>
        <dbReference type="Proteomes" id="UP000191901"/>
    </source>
</evidence>
<dbReference type="KEGG" id="hhg:XM38_047280"/>
<protein>
    <recommendedName>
        <fullName evidence="4">DUF2846 domain-containing protein</fullName>
    </recommendedName>
</protein>
<dbReference type="RefSeq" id="WP_080805537.1">
    <property type="nucleotide sequence ID" value="NZ_CP021983.2"/>
</dbReference>
<evidence type="ECO:0000313" key="2">
    <source>
        <dbReference type="EMBL" id="ASC73756.1"/>
    </source>
</evidence>
<feature type="signal peptide" evidence="1">
    <location>
        <begin position="1"/>
        <end position="35"/>
    </location>
</feature>
<reference evidence="2 3" key="1">
    <citation type="journal article" date="2016" name="Biochim. Biophys. Acta">
        <title>Characterization of red-shifted phycobilisomes isolated from the chlorophyll f-containing cyanobacterium Halomicronema hongdechloris.</title>
        <authorList>
            <person name="Li Y."/>
            <person name="Lin Y."/>
            <person name="Garvey C.J."/>
            <person name="Birch D."/>
            <person name="Corkery R.W."/>
            <person name="Loughlin P.C."/>
            <person name="Scheer H."/>
            <person name="Willows R.D."/>
            <person name="Chen M."/>
        </authorList>
    </citation>
    <scope>NUCLEOTIDE SEQUENCE [LARGE SCALE GENOMIC DNA]</scope>
    <source>
        <strain evidence="2 3">C2206</strain>
    </source>
</reference>
<keyword evidence="1" id="KW-0732">Signal</keyword>
<proteinExistence type="predicted"/>
<dbReference type="Proteomes" id="UP000191901">
    <property type="component" value="Chromosome"/>
</dbReference>
<organism evidence="2 3">
    <name type="scientific">Halomicronema hongdechloris C2206</name>
    <dbReference type="NCBI Taxonomy" id="1641165"/>
    <lineage>
        <taxon>Bacteria</taxon>
        <taxon>Bacillati</taxon>
        <taxon>Cyanobacteriota</taxon>
        <taxon>Cyanophyceae</taxon>
        <taxon>Nodosilineales</taxon>
        <taxon>Nodosilineaceae</taxon>
        <taxon>Halomicronema</taxon>
    </lineage>
</organism>
<name>A0A1Z3HU08_9CYAN</name>
<evidence type="ECO:0000256" key="1">
    <source>
        <dbReference type="SAM" id="SignalP"/>
    </source>
</evidence>
<dbReference type="AlphaFoldDB" id="A0A1Z3HU08"/>
<evidence type="ECO:0008006" key="4">
    <source>
        <dbReference type="Google" id="ProtNLM"/>
    </source>
</evidence>
<dbReference type="EMBL" id="CP021983">
    <property type="protein sequence ID" value="ASC73756.1"/>
    <property type="molecule type" value="Genomic_DNA"/>
</dbReference>